<comment type="subunit">
    <text evidence="10">Homotetramer.</text>
</comment>
<feature type="binding site" evidence="10">
    <location>
        <position position="175"/>
    </location>
    <ligand>
        <name>Zn(2+)</name>
        <dbReference type="ChEBI" id="CHEBI:29105"/>
    </ligand>
</feature>
<feature type="binding site" evidence="10">
    <location>
        <position position="175"/>
    </location>
    <ligand>
        <name>substrate</name>
    </ligand>
</feature>
<feature type="binding site" evidence="10">
    <location>
        <position position="64"/>
    </location>
    <ligand>
        <name>Zn(2+)</name>
        <dbReference type="ChEBI" id="CHEBI:29105"/>
    </ligand>
</feature>
<comment type="similarity">
    <text evidence="4 10">Belongs to the SIS family. GmhA subfamily.</text>
</comment>
<dbReference type="GO" id="GO:0005737">
    <property type="term" value="C:cytoplasm"/>
    <property type="evidence" value="ECO:0007669"/>
    <property type="project" value="UniProtKB-SubCell"/>
</dbReference>
<evidence type="ECO:0000256" key="9">
    <source>
        <dbReference type="ARBA" id="ARBA00023277"/>
    </source>
</evidence>
<gene>
    <name evidence="10" type="primary">gmhA</name>
    <name evidence="12" type="ORF">HLH48_18025</name>
</gene>
<dbReference type="AlphaFoldDB" id="A0A7W4IFV8"/>
<organism evidence="12 13">
    <name type="scientific">Gluconacetobacter sacchari</name>
    <dbReference type="NCBI Taxonomy" id="92759"/>
    <lineage>
        <taxon>Bacteria</taxon>
        <taxon>Pseudomonadati</taxon>
        <taxon>Pseudomonadota</taxon>
        <taxon>Alphaproteobacteria</taxon>
        <taxon>Acetobacterales</taxon>
        <taxon>Acetobacteraceae</taxon>
        <taxon>Gluconacetobacter</taxon>
    </lineage>
</organism>
<dbReference type="InterPro" id="IPR004515">
    <property type="entry name" value="Phosphoheptose_Isoase"/>
</dbReference>
<dbReference type="RefSeq" id="WP_182998858.1">
    <property type="nucleotide sequence ID" value="NZ_JABEQJ010000029.1"/>
</dbReference>
<dbReference type="Pfam" id="PF13580">
    <property type="entry name" value="SIS_2"/>
    <property type="match status" value="1"/>
</dbReference>
<dbReference type="SUPFAM" id="SSF53697">
    <property type="entry name" value="SIS domain"/>
    <property type="match status" value="1"/>
</dbReference>
<keyword evidence="9 10" id="KW-0119">Carbohydrate metabolism</keyword>
<comment type="catalytic activity">
    <reaction evidence="1 10">
        <text>2 D-sedoheptulose 7-phosphate = D-glycero-alpha-D-manno-heptose 7-phosphate + D-glycero-beta-D-manno-heptose 7-phosphate</text>
        <dbReference type="Rhea" id="RHEA:27489"/>
        <dbReference type="ChEBI" id="CHEBI:57483"/>
        <dbReference type="ChEBI" id="CHEBI:60203"/>
        <dbReference type="ChEBI" id="CHEBI:60204"/>
        <dbReference type="EC" id="5.3.1.28"/>
    </reaction>
</comment>
<evidence type="ECO:0000256" key="3">
    <source>
        <dbReference type="ARBA" id="ARBA00004496"/>
    </source>
</evidence>
<dbReference type="GO" id="GO:0008968">
    <property type="term" value="F:D-sedoheptulose 7-phosphate isomerase activity"/>
    <property type="evidence" value="ECO:0007669"/>
    <property type="project" value="UniProtKB-UniRule"/>
</dbReference>
<comment type="miscellaneous">
    <text evidence="10">The reaction produces a racemic mixture of D-glycero-alpha-D-manno-heptose 7-phosphate and D-glycero-beta-D-manno-heptose 7-phosphate.</text>
</comment>
<feature type="binding site" evidence="10">
    <location>
        <position position="183"/>
    </location>
    <ligand>
        <name>Zn(2+)</name>
        <dbReference type="ChEBI" id="CHEBI:29105"/>
    </ligand>
</feature>
<dbReference type="UniPathway" id="UPA00041">
    <property type="reaction ID" value="UER00436"/>
</dbReference>
<keyword evidence="8 10" id="KW-0413">Isomerase</keyword>
<feature type="binding site" evidence="10">
    <location>
        <position position="68"/>
    </location>
    <ligand>
        <name>Zn(2+)</name>
        <dbReference type="ChEBI" id="CHEBI:29105"/>
    </ligand>
</feature>
<evidence type="ECO:0000256" key="6">
    <source>
        <dbReference type="ARBA" id="ARBA00022723"/>
    </source>
</evidence>
<evidence type="ECO:0000259" key="11">
    <source>
        <dbReference type="PROSITE" id="PS51464"/>
    </source>
</evidence>
<evidence type="ECO:0000256" key="1">
    <source>
        <dbReference type="ARBA" id="ARBA00000348"/>
    </source>
</evidence>
<dbReference type="PANTHER" id="PTHR30390">
    <property type="entry name" value="SEDOHEPTULOSE 7-PHOSPHATE ISOMERASE / DNAA INITIATOR-ASSOCIATING FACTOR FOR REPLICATION INITIATION"/>
    <property type="match status" value="1"/>
</dbReference>
<dbReference type="HAMAP" id="MF_00067">
    <property type="entry name" value="GmhA"/>
    <property type="match status" value="1"/>
</dbReference>
<keyword evidence="6 10" id="KW-0479">Metal-binding</keyword>
<feature type="binding site" evidence="10">
    <location>
        <begin position="55"/>
        <end position="57"/>
    </location>
    <ligand>
        <name>substrate</name>
    </ligand>
</feature>
<protein>
    <recommendedName>
        <fullName evidence="10">Phosphoheptose isomerase</fullName>
        <ecNumber evidence="10">5.3.1.28</ecNumber>
    </recommendedName>
    <alternativeName>
        <fullName evidence="10">Sedoheptulose 7-phosphate isomerase</fullName>
    </alternativeName>
</protein>
<evidence type="ECO:0000256" key="5">
    <source>
        <dbReference type="ARBA" id="ARBA00022490"/>
    </source>
</evidence>
<keyword evidence="7 10" id="KW-0862">Zinc</keyword>
<dbReference type="CDD" id="cd05006">
    <property type="entry name" value="SIS_GmhA"/>
    <property type="match status" value="1"/>
</dbReference>
<keyword evidence="5 10" id="KW-0963">Cytoplasm</keyword>
<comment type="subcellular location">
    <subcellularLocation>
        <location evidence="3 10">Cytoplasm</location>
    </subcellularLocation>
</comment>
<evidence type="ECO:0000256" key="4">
    <source>
        <dbReference type="ARBA" id="ARBA00009894"/>
    </source>
</evidence>
<dbReference type="InterPro" id="IPR046348">
    <property type="entry name" value="SIS_dom_sf"/>
</dbReference>
<proteinExistence type="inferred from homology"/>
<dbReference type="PANTHER" id="PTHR30390:SF6">
    <property type="entry name" value="DNAA INITIATOR-ASSOCIATING PROTEIN DIAA"/>
    <property type="match status" value="1"/>
</dbReference>
<dbReference type="EMBL" id="JABEQJ010000029">
    <property type="protein sequence ID" value="MBB2162037.1"/>
    <property type="molecule type" value="Genomic_DNA"/>
</dbReference>
<comment type="function">
    <text evidence="2 10">Catalyzes the isomerization of sedoheptulose 7-phosphate in D-glycero-D-manno-heptose 7-phosphate.</text>
</comment>
<feature type="binding site" evidence="10">
    <location>
        <begin position="123"/>
        <end position="125"/>
    </location>
    <ligand>
        <name>substrate</name>
    </ligand>
</feature>
<feature type="binding site" evidence="10">
    <location>
        <position position="128"/>
    </location>
    <ligand>
        <name>substrate</name>
    </ligand>
</feature>
<accession>A0A7W4IFV8</accession>
<evidence type="ECO:0000313" key="12">
    <source>
        <dbReference type="EMBL" id="MBB2162037.1"/>
    </source>
</evidence>
<comment type="caution">
    <text evidence="12">The sequence shown here is derived from an EMBL/GenBank/DDBJ whole genome shotgun (WGS) entry which is preliminary data.</text>
</comment>
<dbReference type="PROSITE" id="PS51464">
    <property type="entry name" value="SIS"/>
    <property type="match status" value="1"/>
</dbReference>
<comment type="cofactor">
    <cofactor evidence="10">
        <name>Zn(2+)</name>
        <dbReference type="ChEBI" id="CHEBI:29105"/>
    </cofactor>
    <text evidence="10">Binds 1 zinc ion per subunit.</text>
</comment>
<dbReference type="Gene3D" id="3.40.50.10490">
    <property type="entry name" value="Glucose-6-phosphate isomerase like protein, domain 1"/>
    <property type="match status" value="1"/>
</dbReference>
<sequence>MSDIPSSHHQTVAAYVDQAQAVISAITSLAAPIGQAADLWIESLRAGGKILFCGNGGSAADAQHLAAELLGRFLTDREPMPALSLTVDTSSLTAISNDFGYETVFSRQLKGIGRQGDVLVGLSTSGNSRNVVNAFALARTMGVRTVGLTGQHGGAMAELSDILIAVPDARTNHIQEAHITIGHLICAIVETTLYPNNA</sequence>
<dbReference type="GO" id="GO:2001061">
    <property type="term" value="P:D-glycero-D-manno-heptose 7-phosphate biosynthetic process"/>
    <property type="evidence" value="ECO:0007669"/>
    <property type="project" value="UniProtKB-UniPathway"/>
</dbReference>
<dbReference type="InterPro" id="IPR050099">
    <property type="entry name" value="SIS_GmhA/DiaA_subfam"/>
</dbReference>
<evidence type="ECO:0000256" key="2">
    <source>
        <dbReference type="ARBA" id="ARBA00003172"/>
    </source>
</evidence>
<reference evidence="12 13" key="1">
    <citation type="submission" date="2020-04" db="EMBL/GenBank/DDBJ databases">
        <title>Description of novel Gluconacetobacter.</title>
        <authorList>
            <person name="Sombolestani A."/>
        </authorList>
    </citation>
    <scope>NUCLEOTIDE SEQUENCE [LARGE SCALE GENOMIC DNA]</scope>
    <source>
        <strain evidence="12 13">LMG 19747</strain>
    </source>
</reference>
<dbReference type="InterPro" id="IPR035461">
    <property type="entry name" value="GmhA/DiaA"/>
</dbReference>
<evidence type="ECO:0000256" key="8">
    <source>
        <dbReference type="ARBA" id="ARBA00023235"/>
    </source>
</evidence>
<evidence type="ECO:0000256" key="10">
    <source>
        <dbReference type="HAMAP-Rule" id="MF_00067"/>
    </source>
</evidence>
<comment type="pathway">
    <text evidence="10">Carbohydrate biosynthesis; D-glycero-D-manno-heptose 7-phosphate biosynthesis; D-glycero-alpha-D-manno-heptose 7-phosphate and D-glycero-beta-D-manno-heptose 7-phosphate from sedoheptulose 7-phosphate: step 1/1.</text>
</comment>
<feature type="domain" description="SIS" evidence="11">
    <location>
        <begin position="40"/>
        <end position="198"/>
    </location>
</feature>
<evidence type="ECO:0000256" key="7">
    <source>
        <dbReference type="ARBA" id="ARBA00022833"/>
    </source>
</evidence>
<evidence type="ECO:0000313" key="13">
    <source>
        <dbReference type="Proteomes" id="UP000589085"/>
    </source>
</evidence>
<dbReference type="InterPro" id="IPR001347">
    <property type="entry name" value="SIS_dom"/>
</dbReference>
<name>A0A7W4IFV8_9PROT</name>
<dbReference type="GO" id="GO:0097367">
    <property type="term" value="F:carbohydrate derivative binding"/>
    <property type="evidence" value="ECO:0007669"/>
    <property type="project" value="InterPro"/>
</dbReference>
<dbReference type="Proteomes" id="UP000589085">
    <property type="component" value="Unassembled WGS sequence"/>
</dbReference>
<dbReference type="GO" id="GO:0008270">
    <property type="term" value="F:zinc ion binding"/>
    <property type="evidence" value="ECO:0007669"/>
    <property type="project" value="UniProtKB-UniRule"/>
</dbReference>
<feature type="binding site" evidence="10">
    <location>
        <begin position="97"/>
        <end position="98"/>
    </location>
    <ligand>
        <name>substrate</name>
    </ligand>
</feature>
<dbReference type="GO" id="GO:0005975">
    <property type="term" value="P:carbohydrate metabolic process"/>
    <property type="evidence" value="ECO:0007669"/>
    <property type="project" value="UniProtKB-UniRule"/>
</dbReference>
<dbReference type="EC" id="5.3.1.28" evidence="10"/>
<feature type="binding site" evidence="10">
    <location>
        <position position="68"/>
    </location>
    <ligand>
        <name>substrate</name>
    </ligand>
</feature>